<name>S7TNP6_DESML</name>
<keyword evidence="12" id="KW-1185">Reference proteome</keyword>
<evidence type="ECO:0000256" key="6">
    <source>
        <dbReference type="ARBA" id="ARBA00022723"/>
    </source>
</evidence>
<dbReference type="Proteomes" id="UP000014977">
    <property type="component" value="Unassembled WGS sequence"/>
</dbReference>
<dbReference type="AlphaFoldDB" id="S7TNP6"/>
<evidence type="ECO:0000256" key="9">
    <source>
        <dbReference type="ARBA" id="ARBA00022842"/>
    </source>
</evidence>
<dbReference type="Gene3D" id="3.40.50.300">
    <property type="entry name" value="P-loop containing nucleotide triphosphate hydrolases"/>
    <property type="match status" value="1"/>
</dbReference>
<evidence type="ECO:0000256" key="7">
    <source>
        <dbReference type="ARBA" id="ARBA00022741"/>
    </source>
</evidence>
<proteinExistence type="inferred from homology"/>
<organism evidence="11 12">
    <name type="scientific">Desulfococcus multivorans DSM 2059</name>
    <dbReference type="NCBI Taxonomy" id="1121405"/>
    <lineage>
        <taxon>Bacteria</taxon>
        <taxon>Pseudomonadati</taxon>
        <taxon>Thermodesulfobacteriota</taxon>
        <taxon>Desulfobacteria</taxon>
        <taxon>Desulfobacterales</taxon>
        <taxon>Desulfococcaceae</taxon>
        <taxon>Desulfococcus</taxon>
    </lineage>
</organism>
<accession>S7TNP6</accession>
<dbReference type="Pfam" id="PF02367">
    <property type="entry name" value="TsaE"/>
    <property type="match status" value="1"/>
</dbReference>
<evidence type="ECO:0000256" key="5">
    <source>
        <dbReference type="ARBA" id="ARBA00022694"/>
    </source>
</evidence>
<dbReference type="GO" id="GO:0046872">
    <property type="term" value="F:metal ion binding"/>
    <property type="evidence" value="ECO:0007669"/>
    <property type="project" value="UniProtKB-KW"/>
</dbReference>
<keyword evidence="6" id="KW-0479">Metal-binding</keyword>
<dbReference type="OrthoDB" id="9799110at2"/>
<sequence length="164" mass="18435">MSRFEVILISHSPEETQTLGREIGLRVRPGTVIALFGDLGSGKTALVQGLARGIGVPEDEVVTSPTYTLINEYSGRHPFYHIDLYRLDSTVDFEEIGLEEALYGEGVAAVEWAERLHNEALSEHLDVHLYLDSADPDRRRIRLMAYGSETVNLLRDLKNILKEK</sequence>
<dbReference type="GO" id="GO:0005737">
    <property type="term" value="C:cytoplasm"/>
    <property type="evidence" value="ECO:0007669"/>
    <property type="project" value="UniProtKB-SubCell"/>
</dbReference>
<evidence type="ECO:0000256" key="10">
    <source>
        <dbReference type="ARBA" id="ARBA00032441"/>
    </source>
</evidence>
<keyword evidence="9" id="KW-0460">Magnesium</keyword>
<dbReference type="GO" id="GO:0002949">
    <property type="term" value="P:tRNA threonylcarbamoyladenosine modification"/>
    <property type="evidence" value="ECO:0007669"/>
    <property type="project" value="InterPro"/>
</dbReference>
<dbReference type="SUPFAM" id="SSF52540">
    <property type="entry name" value="P-loop containing nucleoside triphosphate hydrolases"/>
    <property type="match status" value="1"/>
</dbReference>
<dbReference type="eggNOG" id="COG0802">
    <property type="taxonomic scope" value="Bacteria"/>
</dbReference>
<dbReference type="PANTHER" id="PTHR33540">
    <property type="entry name" value="TRNA THREONYLCARBAMOYLADENOSINE BIOSYNTHESIS PROTEIN TSAE"/>
    <property type="match status" value="1"/>
</dbReference>
<dbReference type="RefSeq" id="WP_020876869.1">
    <property type="nucleotide sequence ID" value="NZ_ATHJ01000094.1"/>
</dbReference>
<keyword evidence="4" id="KW-0963">Cytoplasm</keyword>
<evidence type="ECO:0000256" key="2">
    <source>
        <dbReference type="ARBA" id="ARBA00007599"/>
    </source>
</evidence>
<reference evidence="11 12" key="1">
    <citation type="journal article" date="2013" name="Genome Announc.">
        <title>Draft genome sequences for three mercury-methylating, sulfate-reducing bacteria.</title>
        <authorList>
            <person name="Brown S.D."/>
            <person name="Hurt R.A.Jr."/>
            <person name="Gilmour C.C."/>
            <person name="Elias D.A."/>
        </authorList>
    </citation>
    <scope>NUCLEOTIDE SEQUENCE [LARGE SCALE GENOMIC DNA]</scope>
    <source>
        <strain evidence="11 12">DSM 2059</strain>
    </source>
</reference>
<dbReference type="PANTHER" id="PTHR33540:SF2">
    <property type="entry name" value="TRNA THREONYLCARBAMOYLADENOSINE BIOSYNTHESIS PROTEIN TSAE"/>
    <property type="match status" value="1"/>
</dbReference>
<comment type="subcellular location">
    <subcellularLocation>
        <location evidence="1">Cytoplasm</location>
    </subcellularLocation>
</comment>
<dbReference type="GO" id="GO:0005524">
    <property type="term" value="F:ATP binding"/>
    <property type="evidence" value="ECO:0007669"/>
    <property type="project" value="UniProtKB-KW"/>
</dbReference>
<dbReference type="PATRIC" id="fig|1121405.3.peg.2579"/>
<evidence type="ECO:0000256" key="1">
    <source>
        <dbReference type="ARBA" id="ARBA00004496"/>
    </source>
</evidence>
<evidence type="ECO:0000313" key="12">
    <source>
        <dbReference type="Proteomes" id="UP000014977"/>
    </source>
</evidence>
<evidence type="ECO:0000256" key="4">
    <source>
        <dbReference type="ARBA" id="ARBA00022490"/>
    </source>
</evidence>
<evidence type="ECO:0000313" key="11">
    <source>
        <dbReference type="EMBL" id="EPR38797.1"/>
    </source>
</evidence>
<keyword evidence="5" id="KW-0819">tRNA processing</keyword>
<gene>
    <name evidence="11" type="ORF">dsmv_0207</name>
</gene>
<dbReference type="InterPro" id="IPR027417">
    <property type="entry name" value="P-loop_NTPase"/>
</dbReference>
<dbReference type="STRING" id="897.B2D07_04535"/>
<protein>
    <recommendedName>
        <fullName evidence="3">tRNA threonylcarbamoyladenosine biosynthesis protein TsaE</fullName>
    </recommendedName>
    <alternativeName>
        <fullName evidence="10">t(6)A37 threonylcarbamoyladenosine biosynthesis protein TsaE</fullName>
    </alternativeName>
</protein>
<dbReference type="InterPro" id="IPR003442">
    <property type="entry name" value="T6A_TsaE"/>
</dbReference>
<dbReference type="NCBIfam" id="TIGR00150">
    <property type="entry name" value="T6A_YjeE"/>
    <property type="match status" value="1"/>
</dbReference>
<evidence type="ECO:0000256" key="3">
    <source>
        <dbReference type="ARBA" id="ARBA00019010"/>
    </source>
</evidence>
<dbReference type="EMBL" id="ATHJ01000094">
    <property type="protein sequence ID" value="EPR38797.1"/>
    <property type="molecule type" value="Genomic_DNA"/>
</dbReference>
<comment type="caution">
    <text evidence="11">The sequence shown here is derived from an EMBL/GenBank/DDBJ whole genome shotgun (WGS) entry which is preliminary data.</text>
</comment>
<keyword evidence="8" id="KW-0067">ATP-binding</keyword>
<comment type="similarity">
    <text evidence="2">Belongs to the TsaE family.</text>
</comment>
<evidence type="ECO:0000256" key="8">
    <source>
        <dbReference type="ARBA" id="ARBA00022840"/>
    </source>
</evidence>
<keyword evidence="7" id="KW-0547">Nucleotide-binding</keyword>